<evidence type="ECO:0000256" key="7">
    <source>
        <dbReference type="SAM" id="SignalP"/>
    </source>
</evidence>
<feature type="signal peptide" evidence="7">
    <location>
        <begin position="1"/>
        <end position="25"/>
    </location>
</feature>
<dbReference type="Gene3D" id="3.40.50.1980">
    <property type="entry name" value="Nitrogenase molybdenum iron protein domain"/>
    <property type="match status" value="2"/>
</dbReference>
<comment type="subcellular location">
    <subcellularLocation>
        <location evidence="1">Cell envelope</location>
    </subcellularLocation>
</comment>
<evidence type="ECO:0000256" key="5">
    <source>
        <dbReference type="ARBA" id="ARBA00022729"/>
    </source>
</evidence>
<keyword evidence="3 6" id="KW-0813">Transport</keyword>
<dbReference type="EMBL" id="JAUFQY010000001">
    <property type="protein sequence ID" value="MDN3700130.1"/>
    <property type="molecule type" value="Genomic_DNA"/>
</dbReference>
<organism evidence="8 9">
    <name type="scientific">Vibrio artabrorum</name>
    <dbReference type="NCBI Taxonomy" id="446374"/>
    <lineage>
        <taxon>Bacteria</taxon>
        <taxon>Pseudomonadati</taxon>
        <taxon>Pseudomonadota</taxon>
        <taxon>Gammaproteobacteria</taxon>
        <taxon>Vibrionales</taxon>
        <taxon>Vibrionaceae</taxon>
        <taxon>Vibrio</taxon>
    </lineage>
</organism>
<keyword evidence="5 7" id="KW-0732">Signal</keyword>
<proteinExistence type="inferred from homology"/>
<feature type="chain" id="PRO_5046272887" evidence="7">
    <location>
        <begin position="26"/>
        <end position="295"/>
    </location>
</feature>
<evidence type="ECO:0000313" key="8">
    <source>
        <dbReference type="EMBL" id="MDN3700130.1"/>
    </source>
</evidence>
<keyword evidence="9" id="KW-1185">Reference proteome</keyword>
<dbReference type="Proteomes" id="UP001223712">
    <property type="component" value="Unassembled WGS sequence"/>
</dbReference>
<dbReference type="PANTHER" id="PTHR42953">
    <property type="entry name" value="HIGH-AFFINITY ZINC UPTAKE SYSTEM PROTEIN ZNUA-RELATED"/>
    <property type="match status" value="1"/>
</dbReference>
<dbReference type="InterPro" id="IPR050492">
    <property type="entry name" value="Bact_metal-bind_prot9"/>
</dbReference>
<evidence type="ECO:0000313" key="9">
    <source>
        <dbReference type="Proteomes" id="UP001223712"/>
    </source>
</evidence>
<dbReference type="Pfam" id="PF01297">
    <property type="entry name" value="ZnuA"/>
    <property type="match status" value="1"/>
</dbReference>
<sequence length="295" mass="31966">MMKVTKALKYPSVVLALVCSTSVMAKTVNTVTSFSVLGDIVQEVGGEHVQVLSLIGPDSDPHVFSPTPKDSVTLNKADVVFISGLGLEGWIERLVKASGYKGQVITASNGIQTRSMIDDGKTIVDPHAWNSMANGIIYATNIMNALIAADPQDATYFKEHGQNYIAKLTKLDNWAKDTFNAIPKEKRRVLTSHDAFGYFGAEYGVEFLAPQGYSTESEASTQKVASLINQIKAKSVNTYFMEDQTDPRLVKQIGAATNAKEGGSLFPEALSTTDVANTYAKAFKHNVTIITDSMK</sequence>
<keyword evidence="4" id="KW-0479">Metal-binding</keyword>
<comment type="caution">
    <text evidence="8">The sequence shown here is derived from an EMBL/GenBank/DDBJ whole genome shotgun (WGS) entry which is preliminary data.</text>
</comment>
<dbReference type="SUPFAM" id="SSF53807">
    <property type="entry name" value="Helical backbone' metal receptor"/>
    <property type="match status" value="1"/>
</dbReference>
<evidence type="ECO:0000256" key="4">
    <source>
        <dbReference type="ARBA" id="ARBA00022723"/>
    </source>
</evidence>
<gene>
    <name evidence="8" type="ORF">QWY96_03030</name>
</gene>
<comment type="similarity">
    <text evidence="2 6">Belongs to the bacterial solute-binding protein 9 family.</text>
</comment>
<dbReference type="PRINTS" id="PR00691">
    <property type="entry name" value="ADHESINB"/>
</dbReference>
<accession>A0ABT8CG74</accession>
<evidence type="ECO:0000256" key="1">
    <source>
        <dbReference type="ARBA" id="ARBA00004196"/>
    </source>
</evidence>
<dbReference type="PRINTS" id="PR00690">
    <property type="entry name" value="ADHESNFAMILY"/>
</dbReference>
<dbReference type="RefSeq" id="WP_261839014.1">
    <property type="nucleotide sequence ID" value="NZ_AP025458.1"/>
</dbReference>
<dbReference type="PANTHER" id="PTHR42953:SF1">
    <property type="entry name" value="METAL-BINDING PROTEIN HI_0362-RELATED"/>
    <property type="match status" value="1"/>
</dbReference>
<evidence type="ECO:0000256" key="3">
    <source>
        <dbReference type="ARBA" id="ARBA00022448"/>
    </source>
</evidence>
<protein>
    <submittedName>
        <fullName evidence="8">Zinc ABC transporter substrate-binding protein</fullName>
    </submittedName>
</protein>
<dbReference type="InterPro" id="IPR006129">
    <property type="entry name" value="AdhesinB"/>
</dbReference>
<dbReference type="InterPro" id="IPR006127">
    <property type="entry name" value="ZnuA-like"/>
</dbReference>
<evidence type="ECO:0000256" key="6">
    <source>
        <dbReference type="RuleBase" id="RU003512"/>
    </source>
</evidence>
<reference evidence="9" key="1">
    <citation type="journal article" date="2019" name="Int. J. Syst. Evol. Microbiol.">
        <title>The Global Catalogue of Microorganisms (GCM) 10K type strain sequencing project: providing services to taxonomists for standard genome sequencing and annotation.</title>
        <authorList>
            <consortium name="The Broad Institute Genomics Platform"/>
            <consortium name="The Broad Institute Genome Sequencing Center for Infectious Disease"/>
            <person name="Wu L."/>
            <person name="Ma J."/>
        </authorList>
    </citation>
    <scope>NUCLEOTIDE SEQUENCE [LARGE SCALE GENOMIC DNA]</scope>
    <source>
        <strain evidence="9">CECT 7226</strain>
    </source>
</reference>
<name>A0ABT8CG74_9VIBR</name>
<dbReference type="InterPro" id="IPR006128">
    <property type="entry name" value="Lipoprotein_PsaA-like"/>
</dbReference>
<evidence type="ECO:0000256" key="2">
    <source>
        <dbReference type="ARBA" id="ARBA00011028"/>
    </source>
</evidence>